<accession>A0A7R9LY43</accession>
<dbReference type="EMBL" id="OC904776">
    <property type="protein sequence ID" value="CAD7650072.1"/>
    <property type="molecule type" value="Genomic_DNA"/>
</dbReference>
<dbReference type="AlphaFoldDB" id="A0A7R9LY43"/>
<dbReference type="Gene3D" id="3.40.1500.10">
    <property type="entry name" value="Coproporphyrinogen III oxidase, aerobic"/>
    <property type="match status" value="1"/>
</dbReference>
<evidence type="ECO:0000313" key="8">
    <source>
        <dbReference type="Proteomes" id="UP000759131"/>
    </source>
</evidence>
<keyword evidence="8" id="KW-1185">Reference proteome</keyword>
<dbReference type="InterPro" id="IPR036406">
    <property type="entry name" value="Coprogen_oxidase_aer_sf"/>
</dbReference>
<comment type="subunit">
    <text evidence="3">Homodimer.</text>
</comment>
<dbReference type="GO" id="GO:0006782">
    <property type="term" value="P:protoporphyrinogen IX biosynthetic process"/>
    <property type="evidence" value="ECO:0007669"/>
    <property type="project" value="UniProtKB-UniPathway"/>
</dbReference>
<comment type="similarity">
    <text evidence="2">Belongs to the aerobic coproporphyrinogen-III oxidase family.</text>
</comment>
<evidence type="ECO:0000256" key="6">
    <source>
        <dbReference type="ARBA" id="ARBA00023244"/>
    </source>
</evidence>
<organism evidence="7">
    <name type="scientific">Medioppia subpectinata</name>
    <dbReference type="NCBI Taxonomy" id="1979941"/>
    <lineage>
        <taxon>Eukaryota</taxon>
        <taxon>Metazoa</taxon>
        <taxon>Ecdysozoa</taxon>
        <taxon>Arthropoda</taxon>
        <taxon>Chelicerata</taxon>
        <taxon>Arachnida</taxon>
        <taxon>Acari</taxon>
        <taxon>Acariformes</taxon>
        <taxon>Sarcoptiformes</taxon>
        <taxon>Oribatida</taxon>
        <taxon>Brachypylina</taxon>
        <taxon>Oppioidea</taxon>
        <taxon>Oppiidae</taxon>
        <taxon>Medioppia</taxon>
    </lineage>
</organism>
<dbReference type="PANTHER" id="PTHR10755:SF0">
    <property type="entry name" value="OXYGEN-DEPENDENT COPROPORPHYRINOGEN-III OXIDASE, MITOCHONDRIAL"/>
    <property type="match status" value="1"/>
</dbReference>
<dbReference type="UniPathway" id="UPA00251">
    <property type="reaction ID" value="UER00322"/>
</dbReference>
<dbReference type="Pfam" id="PF01218">
    <property type="entry name" value="Coprogen_oxidas"/>
    <property type="match status" value="1"/>
</dbReference>
<evidence type="ECO:0000256" key="2">
    <source>
        <dbReference type="ARBA" id="ARBA00010644"/>
    </source>
</evidence>
<evidence type="ECO:0000256" key="1">
    <source>
        <dbReference type="ARBA" id="ARBA00005168"/>
    </source>
</evidence>
<dbReference type="OrthoDB" id="15318at2759"/>
<comment type="pathway">
    <text evidence="1">Porphyrin-containing compound metabolism; protoporphyrin-IX biosynthesis; protoporphyrinogen-IX from coproporphyrinogen-III (O2 route): step 1/1.</text>
</comment>
<evidence type="ECO:0000256" key="5">
    <source>
        <dbReference type="ARBA" id="ARBA00023002"/>
    </source>
</evidence>
<keyword evidence="6" id="KW-0627">Porphyrin biosynthesis</keyword>
<feature type="non-terminal residue" evidence="7">
    <location>
        <position position="1"/>
    </location>
</feature>
<dbReference type="PRINTS" id="PR00073">
    <property type="entry name" value="COPRGNOXDASE"/>
</dbReference>
<dbReference type="Proteomes" id="UP000759131">
    <property type="component" value="Unassembled WGS sequence"/>
</dbReference>
<name>A0A7R9LY43_9ACAR</name>
<dbReference type="EMBL" id="CAJPIZ010050201">
    <property type="protein sequence ID" value="CAG2122739.1"/>
    <property type="molecule type" value="Genomic_DNA"/>
</dbReference>
<protein>
    <recommendedName>
        <fullName evidence="4">coproporphyrinogen oxidase</fullName>
        <ecNumber evidence="4">1.3.3.3</ecNumber>
    </recommendedName>
</protein>
<dbReference type="SUPFAM" id="SSF102886">
    <property type="entry name" value="Coproporphyrinogen III oxidase"/>
    <property type="match status" value="1"/>
</dbReference>
<dbReference type="PANTHER" id="PTHR10755">
    <property type="entry name" value="COPROPORPHYRINOGEN III OXIDASE, MITOCHONDRIAL"/>
    <property type="match status" value="1"/>
</dbReference>
<proteinExistence type="inferred from homology"/>
<evidence type="ECO:0000313" key="7">
    <source>
        <dbReference type="EMBL" id="CAD7650072.1"/>
    </source>
</evidence>
<evidence type="ECO:0000256" key="4">
    <source>
        <dbReference type="ARBA" id="ARBA00012869"/>
    </source>
</evidence>
<keyword evidence="5" id="KW-0560">Oxidoreductase</keyword>
<dbReference type="GO" id="GO:0005737">
    <property type="term" value="C:cytoplasm"/>
    <property type="evidence" value="ECO:0007669"/>
    <property type="project" value="TreeGrafter"/>
</dbReference>
<evidence type="ECO:0000256" key="3">
    <source>
        <dbReference type="ARBA" id="ARBA00011738"/>
    </source>
</evidence>
<sequence length="220" mass="25251">VLRSNLSKFGKSSSLLLSLSLFKSKDKEWDENSFMAQTITPLKDLLSDSESMRKKFELFVMNVQKEVCHEMQRIENQDNDIDGKQHESTHFRVDRWTREEGGGGVTCVLEDGRVFEKAGVNISVVYGTLPAQAAQQMKSRGKPFKDNAELKFFACGVSSVIHPRNPNVPTVHFNYRYFEVQDVINDEKHWWFGGGTDMTPYILHENDCIHFHKTLKNACD</sequence>
<feature type="non-terminal residue" evidence="7">
    <location>
        <position position="220"/>
    </location>
</feature>
<dbReference type="InterPro" id="IPR001260">
    <property type="entry name" value="Coprogen_oxidase_aer"/>
</dbReference>
<dbReference type="GO" id="GO:0004109">
    <property type="term" value="F:coproporphyrinogen oxidase activity"/>
    <property type="evidence" value="ECO:0007669"/>
    <property type="project" value="UniProtKB-EC"/>
</dbReference>
<dbReference type="EC" id="1.3.3.3" evidence="4"/>
<gene>
    <name evidence="7" type="ORF">OSB1V03_LOCUS22684</name>
</gene>
<reference evidence="7" key="1">
    <citation type="submission" date="2020-11" db="EMBL/GenBank/DDBJ databases">
        <authorList>
            <person name="Tran Van P."/>
        </authorList>
    </citation>
    <scope>NUCLEOTIDE SEQUENCE</scope>
</reference>